<dbReference type="Proteomes" id="UP001142374">
    <property type="component" value="Unassembled WGS sequence"/>
</dbReference>
<dbReference type="Gene3D" id="3.40.50.1820">
    <property type="entry name" value="alpha/beta hydrolase"/>
    <property type="match status" value="1"/>
</dbReference>
<accession>A0A9X2LEU0</accession>
<dbReference type="AlphaFoldDB" id="A0A9X2LEU0"/>
<dbReference type="RefSeq" id="WP_256790111.1">
    <property type="nucleotide sequence ID" value="NZ_JANIID010000004.1"/>
</dbReference>
<dbReference type="Pfam" id="PF00756">
    <property type="entry name" value="Esterase"/>
    <property type="match status" value="1"/>
</dbReference>
<reference evidence="1" key="1">
    <citation type="submission" date="2022-06" db="EMBL/GenBank/DDBJ databases">
        <title>WGS of actinobacteria.</title>
        <authorList>
            <person name="Thawai C."/>
        </authorList>
    </citation>
    <scope>NUCLEOTIDE SEQUENCE</scope>
    <source>
        <strain evidence="1">AA8</strain>
    </source>
</reference>
<dbReference type="GO" id="GO:0016747">
    <property type="term" value="F:acyltransferase activity, transferring groups other than amino-acyl groups"/>
    <property type="evidence" value="ECO:0007669"/>
    <property type="project" value="TreeGrafter"/>
</dbReference>
<protein>
    <submittedName>
        <fullName evidence="1">Esterase family protein</fullName>
    </submittedName>
</protein>
<evidence type="ECO:0000313" key="2">
    <source>
        <dbReference type="Proteomes" id="UP001142374"/>
    </source>
</evidence>
<name>A0A9X2LEU0_9ACTN</name>
<organism evidence="1 2">
    <name type="scientific">Streptomyces telluris</name>
    <dbReference type="NCBI Taxonomy" id="2720021"/>
    <lineage>
        <taxon>Bacteria</taxon>
        <taxon>Bacillati</taxon>
        <taxon>Actinomycetota</taxon>
        <taxon>Actinomycetes</taxon>
        <taxon>Kitasatosporales</taxon>
        <taxon>Streptomycetaceae</taxon>
        <taxon>Streptomyces</taxon>
    </lineage>
</organism>
<evidence type="ECO:0000313" key="1">
    <source>
        <dbReference type="EMBL" id="MCQ8769644.1"/>
    </source>
</evidence>
<dbReference type="PANTHER" id="PTHR48098">
    <property type="entry name" value="ENTEROCHELIN ESTERASE-RELATED"/>
    <property type="match status" value="1"/>
</dbReference>
<sequence length="382" mass="40904">MVRKARMRGVLAVLALILTLLGMQVPGPGGASTARAADNPAQVVQEVRIDDRTLDVAVRSPEIDGLTHTRWVRLLLPAGWDRNAQRTWPTLWLLHGGGGNHKDWTANTHVEELAAGRDVIVVMPETSGCSGYSDWWNYGRGGAPAWEAYLLGELRPLLERTYRAGTERAAVAGLSMGGQGALKFAAAHPGMFKAAASYSGGVNMLYKSPDGGFSGPDAVKAGAVSCLADWKRVWGEPGYPFDTDDPADVRQRSVWERHSPLHQAASLAGTPLYVSYGNGTDSGTGWQWGGPPPSPARCTDPAAHGGEAVERAIFGMNGQLRARLAELRIPATVCASEGTHTWPYWERELVASFPMLMGALGIEPHPDPAVIQPHPPAASSRI</sequence>
<gene>
    <name evidence="1" type="ORF">NQU55_07600</name>
</gene>
<keyword evidence="2" id="KW-1185">Reference proteome</keyword>
<dbReference type="InterPro" id="IPR050583">
    <property type="entry name" value="Mycobacterial_A85_antigen"/>
</dbReference>
<comment type="caution">
    <text evidence="1">The sequence shown here is derived from an EMBL/GenBank/DDBJ whole genome shotgun (WGS) entry which is preliminary data.</text>
</comment>
<dbReference type="InterPro" id="IPR029058">
    <property type="entry name" value="AB_hydrolase_fold"/>
</dbReference>
<dbReference type="InterPro" id="IPR000801">
    <property type="entry name" value="Esterase-like"/>
</dbReference>
<dbReference type="EMBL" id="JANIID010000004">
    <property type="protein sequence ID" value="MCQ8769644.1"/>
    <property type="molecule type" value="Genomic_DNA"/>
</dbReference>
<dbReference type="SUPFAM" id="SSF53474">
    <property type="entry name" value="alpha/beta-Hydrolases"/>
    <property type="match status" value="1"/>
</dbReference>
<dbReference type="PANTHER" id="PTHR48098:SF1">
    <property type="entry name" value="DIACYLGLYCEROL ACYLTRANSFERASE_MYCOLYLTRANSFERASE AG85A"/>
    <property type="match status" value="1"/>
</dbReference>
<proteinExistence type="predicted"/>